<dbReference type="Proteomes" id="UP000273022">
    <property type="component" value="Unassembled WGS sequence"/>
</dbReference>
<dbReference type="AlphaFoldDB" id="A0A3A6TYW0"/>
<sequence length="374" mass="42497">MLTKTELTDSQSLFLAMTEAVHNKQQFELQTVTINERTWSAIFPYHDIKLCPICTDKPTSTSICQFMAHNVCEDCAPKLQKECWECKNIFDDKKIIENQNLNLRQQLNTLLLNCSVCKEHLEYADIITHIKFCLVERSISIEKLDIKKVLMIIINLAAEFSSSEFRISESDAATVITDSVSINPDSKTKLFFSKVSGITINTDLSSDDLDLEPLVKLYGQKIKPQLIEQIKAIPVASVIVTDEAPLNQYDSSNQCSKRASFPIIEAQLSANYTYDLGCKTKEQALLSIFRTLCRECDMHNYFSLELACDAFIQLEENNPRGPWFVDRIDGVLLNLVFTNYSICFEKFLSVWSDGKGKRVISALHLEKTSLLATR</sequence>
<keyword evidence="2" id="KW-1185">Reference proteome</keyword>
<organism evidence="1 2">
    <name type="scientific">Parashewanella spongiae</name>
    <dbReference type="NCBI Taxonomy" id="342950"/>
    <lineage>
        <taxon>Bacteria</taxon>
        <taxon>Pseudomonadati</taxon>
        <taxon>Pseudomonadota</taxon>
        <taxon>Gammaproteobacteria</taxon>
        <taxon>Alteromonadales</taxon>
        <taxon>Shewanellaceae</taxon>
        <taxon>Parashewanella</taxon>
    </lineage>
</organism>
<name>A0A3A6TYW0_9GAMM</name>
<evidence type="ECO:0000313" key="2">
    <source>
        <dbReference type="Proteomes" id="UP000273022"/>
    </source>
</evidence>
<dbReference type="RefSeq" id="WP_121852905.1">
    <property type="nucleotide sequence ID" value="NZ_CP037952.1"/>
</dbReference>
<accession>A0A3A6TYW0</accession>
<proteinExistence type="predicted"/>
<evidence type="ECO:0000313" key="1">
    <source>
        <dbReference type="EMBL" id="RJY18146.1"/>
    </source>
</evidence>
<reference evidence="1 2" key="1">
    <citation type="submission" date="2018-09" db="EMBL/GenBank/DDBJ databases">
        <title>Phylogeny of the Shewanellaceae, and recommendation for two new genera, Pseudoshewanella and Parashewanella.</title>
        <authorList>
            <person name="Wang G."/>
        </authorList>
    </citation>
    <scope>NUCLEOTIDE SEQUENCE [LARGE SCALE GENOMIC DNA]</scope>
    <source>
        <strain evidence="1 2">KCTC 22492</strain>
    </source>
</reference>
<protein>
    <submittedName>
        <fullName evidence="1">Uncharacterized protein</fullName>
    </submittedName>
</protein>
<gene>
    <name evidence="1" type="ORF">D5R81_06800</name>
</gene>
<comment type="caution">
    <text evidence="1">The sequence shown here is derived from an EMBL/GenBank/DDBJ whole genome shotgun (WGS) entry which is preliminary data.</text>
</comment>
<dbReference type="EMBL" id="QYYH01000031">
    <property type="protein sequence ID" value="RJY18146.1"/>
    <property type="molecule type" value="Genomic_DNA"/>
</dbReference>